<sequence>MHLVSKDIEKYCKDYSLDDTDLLKELSKTTWETEDKPQMLCGSLVGGLLQMLIKISGAKRVLEIGMFTGYSTLKMAEALPTDGEIHSCELMEKHIVTAKSWFKKSDVNYKISIHKGEAEESLEEFRAGSFDMMFVDADKTGYPEYYRKGTMLLKKGGIAIFDNMLWSGSVLNPEDDDAKALRETAELIKNDSRLEQLLLPVRDGLMIYRKII</sequence>
<dbReference type="PANTHER" id="PTHR10509:SF14">
    <property type="entry name" value="CAFFEOYL-COA O-METHYLTRANSFERASE 3-RELATED"/>
    <property type="match status" value="1"/>
</dbReference>
<dbReference type="InterPro" id="IPR029063">
    <property type="entry name" value="SAM-dependent_MTases_sf"/>
</dbReference>
<dbReference type="GO" id="GO:0008757">
    <property type="term" value="F:S-adenosylmethionine-dependent methyltransferase activity"/>
    <property type="evidence" value="ECO:0007669"/>
    <property type="project" value="TreeGrafter"/>
</dbReference>
<protein>
    <recommendedName>
        <fullName evidence="5">O-methyltransferase domain-containing protein</fullName>
    </recommendedName>
</protein>
<evidence type="ECO:0000256" key="1">
    <source>
        <dbReference type="ARBA" id="ARBA00022603"/>
    </source>
</evidence>
<gene>
    <name evidence="4" type="ORF">METZ01_LOCUS10292</name>
</gene>
<dbReference type="GO" id="GO:0008171">
    <property type="term" value="F:O-methyltransferase activity"/>
    <property type="evidence" value="ECO:0007669"/>
    <property type="project" value="InterPro"/>
</dbReference>
<dbReference type="PROSITE" id="PS51682">
    <property type="entry name" value="SAM_OMT_I"/>
    <property type="match status" value="1"/>
</dbReference>
<name>A0A381NUA7_9ZZZZ</name>
<organism evidence="4">
    <name type="scientific">marine metagenome</name>
    <dbReference type="NCBI Taxonomy" id="408172"/>
    <lineage>
        <taxon>unclassified sequences</taxon>
        <taxon>metagenomes</taxon>
        <taxon>ecological metagenomes</taxon>
    </lineage>
</organism>
<keyword evidence="1" id="KW-0489">Methyltransferase</keyword>
<dbReference type="Gene3D" id="3.40.50.150">
    <property type="entry name" value="Vaccinia Virus protein VP39"/>
    <property type="match status" value="1"/>
</dbReference>
<evidence type="ECO:0000313" key="4">
    <source>
        <dbReference type="EMBL" id="SUZ57438.1"/>
    </source>
</evidence>
<dbReference type="Pfam" id="PF01596">
    <property type="entry name" value="Methyltransf_3"/>
    <property type="match status" value="1"/>
</dbReference>
<dbReference type="EMBL" id="UINC01000556">
    <property type="protein sequence ID" value="SUZ57438.1"/>
    <property type="molecule type" value="Genomic_DNA"/>
</dbReference>
<dbReference type="PANTHER" id="PTHR10509">
    <property type="entry name" value="O-METHYLTRANSFERASE-RELATED"/>
    <property type="match status" value="1"/>
</dbReference>
<dbReference type="InterPro" id="IPR002935">
    <property type="entry name" value="SAM_O-MeTrfase"/>
</dbReference>
<evidence type="ECO:0000256" key="3">
    <source>
        <dbReference type="ARBA" id="ARBA00022691"/>
    </source>
</evidence>
<accession>A0A381NUA7</accession>
<proteinExistence type="predicted"/>
<reference evidence="4" key="1">
    <citation type="submission" date="2018-05" db="EMBL/GenBank/DDBJ databases">
        <authorList>
            <person name="Lanie J.A."/>
            <person name="Ng W.-L."/>
            <person name="Kazmierczak K.M."/>
            <person name="Andrzejewski T.M."/>
            <person name="Davidsen T.M."/>
            <person name="Wayne K.J."/>
            <person name="Tettelin H."/>
            <person name="Glass J.I."/>
            <person name="Rusch D."/>
            <person name="Podicherti R."/>
            <person name="Tsui H.-C.T."/>
            <person name="Winkler M.E."/>
        </authorList>
    </citation>
    <scope>NUCLEOTIDE SEQUENCE</scope>
</reference>
<dbReference type="InterPro" id="IPR050362">
    <property type="entry name" value="Cation-dep_OMT"/>
</dbReference>
<keyword evidence="3" id="KW-0949">S-adenosyl-L-methionine</keyword>
<dbReference type="SUPFAM" id="SSF53335">
    <property type="entry name" value="S-adenosyl-L-methionine-dependent methyltransferases"/>
    <property type="match status" value="1"/>
</dbReference>
<keyword evidence="2" id="KW-0808">Transferase</keyword>
<evidence type="ECO:0000256" key="2">
    <source>
        <dbReference type="ARBA" id="ARBA00022679"/>
    </source>
</evidence>
<dbReference type="GO" id="GO:0032259">
    <property type="term" value="P:methylation"/>
    <property type="evidence" value="ECO:0007669"/>
    <property type="project" value="UniProtKB-KW"/>
</dbReference>
<dbReference type="CDD" id="cd02440">
    <property type="entry name" value="AdoMet_MTases"/>
    <property type="match status" value="1"/>
</dbReference>
<dbReference type="AlphaFoldDB" id="A0A381NUA7"/>
<evidence type="ECO:0008006" key="5">
    <source>
        <dbReference type="Google" id="ProtNLM"/>
    </source>
</evidence>